<dbReference type="Gene3D" id="2.40.30.170">
    <property type="match status" value="1"/>
</dbReference>
<dbReference type="PROSITE" id="PS51257">
    <property type="entry name" value="PROKAR_LIPOPROTEIN"/>
    <property type="match status" value="1"/>
</dbReference>
<evidence type="ECO:0000256" key="2">
    <source>
        <dbReference type="ARBA" id="ARBA00022448"/>
    </source>
</evidence>
<dbReference type="Pfam" id="PF25954">
    <property type="entry name" value="Beta-barrel_RND_2"/>
    <property type="match status" value="1"/>
</dbReference>
<comment type="similarity">
    <text evidence="1">Belongs to the membrane fusion protein (MFP) (TC 8.A.1) family.</text>
</comment>
<accession>A0A840KGC4</accession>
<dbReference type="Gene3D" id="2.40.50.100">
    <property type="match status" value="1"/>
</dbReference>
<evidence type="ECO:0000313" key="6">
    <source>
        <dbReference type="EMBL" id="MBB4806560.1"/>
    </source>
</evidence>
<feature type="domain" description="CusB-like beta-barrel" evidence="5">
    <location>
        <begin position="234"/>
        <end position="304"/>
    </location>
</feature>
<name>A0A840KGC4_9FLAO</name>
<dbReference type="NCBIfam" id="TIGR01730">
    <property type="entry name" value="RND_mfp"/>
    <property type="match status" value="1"/>
</dbReference>
<dbReference type="InterPro" id="IPR058625">
    <property type="entry name" value="MdtA-like_BSH"/>
</dbReference>
<gene>
    <name evidence="6" type="ORF">HNP38_001856</name>
</gene>
<evidence type="ECO:0000256" key="3">
    <source>
        <dbReference type="SAM" id="Coils"/>
    </source>
</evidence>
<sequence length="405" mass="44269">MKLNIIILAFLALFLVSCEKKESVTETKQKAEEHSKHEDSELAALTQEQMNAVGVSLGQIEMKELTATIKANGALSVPNNNKANATSLYGGVIKTLNVQVGDFVRKGQVIATIANPEFIQLQEDYLTTGSRITFAEQEYRRQKELFDNDAGAKKNLQNAEAELKTLRTRRASLQRQIQMMGISPAGISNKNLRSGLAVTAPISGAISNVFLQIGSYIDVSTPVAEIVDNSSLHLDLQVFEKDLPLIKVGQKIHFTLTNNPIEEYDAEVYSIGSAFENQSKTVPIHCKVKGNKTNLIDGMNTTAVVSLSNQLMPAVPNSAITSADGKDYIFLVSNKEEHSEEQHSKEEKSHGKTVNFERIEVVRGTSEMGYTAITPVKTIPQGAKIAIKGAFFINAKLVNSGGHEH</sequence>
<protein>
    <submittedName>
        <fullName evidence="6">RND family efflux transporter MFP subunit</fullName>
    </submittedName>
</protein>
<dbReference type="GO" id="GO:0022857">
    <property type="term" value="F:transmembrane transporter activity"/>
    <property type="evidence" value="ECO:0007669"/>
    <property type="project" value="InterPro"/>
</dbReference>
<dbReference type="EMBL" id="JACHLE010000002">
    <property type="protein sequence ID" value="MBB4806560.1"/>
    <property type="molecule type" value="Genomic_DNA"/>
</dbReference>
<evidence type="ECO:0000256" key="1">
    <source>
        <dbReference type="ARBA" id="ARBA00009477"/>
    </source>
</evidence>
<dbReference type="AlphaFoldDB" id="A0A840KGC4"/>
<dbReference type="InterPro" id="IPR051909">
    <property type="entry name" value="MFP_Cation_Efflux"/>
</dbReference>
<dbReference type="Pfam" id="PF25917">
    <property type="entry name" value="BSH_RND"/>
    <property type="match status" value="1"/>
</dbReference>
<dbReference type="InterPro" id="IPR058792">
    <property type="entry name" value="Beta-barrel_RND_2"/>
</dbReference>
<dbReference type="RefSeq" id="WP_184188098.1">
    <property type="nucleotide sequence ID" value="NZ_JACHLE010000002.1"/>
</dbReference>
<evidence type="ECO:0000313" key="7">
    <source>
        <dbReference type="Proteomes" id="UP000592180"/>
    </source>
</evidence>
<dbReference type="Gene3D" id="1.10.287.470">
    <property type="entry name" value="Helix hairpin bin"/>
    <property type="match status" value="1"/>
</dbReference>
<reference evidence="6 7" key="1">
    <citation type="submission" date="2020-08" db="EMBL/GenBank/DDBJ databases">
        <title>Functional genomics of gut bacteria from endangered species of beetles.</title>
        <authorList>
            <person name="Carlos-Shanley C."/>
        </authorList>
    </citation>
    <scope>NUCLEOTIDE SEQUENCE [LARGE SCALE GENOMIC DNA]</scope>
    <source>
        <strain evidence="6 7">S00151</strain>
    </source>
</reference>
<dbReference type="SUPFAM" id="SSF111369">
    <property type="entry name" value="HlyD-like secretion proteins"/>
    <property type="match status" value="1"/>
</dbReference>
<dbReference type="GO" id="GO:0060003">
    <property type="term" value="P:copper ion export"/>
    <property type="evidence" value="ECO:0007669"/>
    <property type="project" value="TreeGrafter"/>
</dbReference>
<dbReference type="GO" id="GO:0030313">
    <property type="term" value="C:cell envelope"/>
    <property type="evidence" value="ECO:0007669"/>
    <property type="project" value="TreeGrafter"/>
</dbReference>
<organism evidence="6 7">
    <name type="scientific">Chryseobacterium defluvii</name>
    <dbReference type="NCBI Taxonomy" id="160396"/>
    <lineage>
        <taxon>Bacteria</taxon>
        <taxon>Pseudomonadati</taxon>
        <taxon>Bacteroidota</taxon>
        <taxon>Flavobacteriia</taxon>
        <taxon>Flavobacteriales</taxon>
        <taxon>Weeksellaceae</taxon>
        <taxon>Chryseobacterium group</taxon>
        <taxon>Chryseobacterium</taxon>
    </lineage>
</organism>
<dbReference type="InterPro" id="IPR006143">
    <property type="entry name" value="RND_pump_MFP"/>
</dbReference>
<feature type="coiled-coil region" evidence="3">
    <location>
        <begin position="149"/>
        <end position="176"/>
    </location>
</feature>
<proteinExistence type="inferred from homology"/>
<keyword evidence="2" id="KW-0813">Transport</keyword>
<evidence type="ECO:0000259" key="4">
    <source>
        <dbReference type="Pfam" id="PF25917"/>
    </source>
</evidence>
<comment type="caution">
    <text evidence="6">The sequence shown here is derived from an EMBL/GenBank/DDBJ whole genome shotgun (WGS) entry which is preliminary data.</text>
</comment>
<evidence type="ECO:0000259" key="5">
    <source>
        <dbReference type="Pfam" id="PF25954"/>
    </source>
</evidence>
<dbReference type="PANTHER" id="PTHR30097:SF4">
    <property type="entry name" value="SLR6042 PROTEIN"/>
    <property type="match status" value="1"/>
</dbReference>
<feature type="domain" description="Multidrug resistance protein MdtA-like barrel-sandwich hybrid" evidence="4">
    <location>
        <begin position="82"/>
        <end position="227"/>
    </location>
</feature>
<dbReference type="PANTHER" id="PTHR30097">
    <property type="entry name" value="CATION EFFLUX SYSTEM PROTEIN CUSB"/>
    <property type="match status" value="1"/>
</dbReference>
<dbReference type="Proteomes" id="UP000592180">
    <property type="component" value="Unassembled WGS sequence"/>
</dbReference>
<dbReference type="GO" id="GO:0016020">
    <property type="term" value="C:membrane"/>
    <property type="evidence" value="ECO:0007669"/>
    <property type="project" value="InterPro"/>
</dbReference>
<keyword evidence="3" id="KW-0175">Coiled coil</keyword>
<dbReference type="GO" id="GO:0015679">
    <property type="term" value="P:plasma membrane copper ion transport"/>
    <property type="evidence" value="ECO:0007669"/>
    <property type="project" value="TreeGrafter"/>
</dbReference>
<keyword evidence="7" id="KW-1185">Reference proteome</keyword>